<proteinExistence type="predicted"/>
<dbReference type="AlphaFoldDB" id="A0A540Q0Y3"/>
<accession>A0A540Q0Y3</accession>
<dbReference type="InterPro" id="IPR018060">
    <property type="entry name" value="HTH_AraC"/>
</dbReference>
<evidence type="ECO:0000313" key="5">
    <source>
        <dbReference type="Proteomes" id="UP000318720"/>
    </source>
</evidence>
<dbReference type="InterPro" id="IPR050204">
    <property type="entry name" value="AraC_XylS_family_regulators"/>
</dbReference>
<evidence type="ECO:0000313" key="4">
    <source>
        <dbReference type="EMBL" id="TQE38607.1"/>
    </source>
</evidence>
<dbReference type="Proteomes" id="UP000318720">
    <property type="component" value="Unassembled WGS sequence"/>
</dbReference>
<comment type="caution">
    <text evidence="4">The sequence shown here is derived from an EMBL/GenBank/DDBJ whole genome shotgun (WGS) entry which is preliminary data.</text>
</comment>
<dbReference type="InterPro" id="IPR035418">
    <property type="entry name" value="AraC-bd_2"/>
</dbReference>
<organism evidence="4 5">
    <name type="scientific">Streptomyces ipomoeae</name>
    <dbReference type="NCBI Taxonomy" id="103232"/>
    <lineage>
        <taxon>Bacteria</taxon>
        <taxon>Bacillati</taxon>
        <taxon>Actinomycetota</taxon>
        <taxon>Actinomycetes</taxon>
        <taxon>Kitasatosporales</taxon>
        <taxon>Streptomycetaceae</taxon>
        <taxon>Streptomyces</taxon>
    </lineage>
</organism>
<evidence type="ECO:0000256" key="3">
    <source>
        <dbReference type="ARBA" id="ARBA00023163"/>
    </source>
</evidence>
<dbReference type="Pfam" id="PF12833">
    <property type="entry name" value="HTH_18"/>
    <property type="match status" value="1"/>
</dbReference>
<keyword evidence="3" id="KW-0804">Transcription</keyword>
<dbReference type="EMBL" id="SPAZ01000044">
    <property type="protein sequence ID" value="TQE38607.1"/>
    <property type="molecule type" value="Genomic_DNA"/>
</dbReference>
<evidence type="ECO:0000256" key="2">
    <source>
        <dbReference type="ARBA" id="ARBA00023125"/>
    </source>
</evidence>
<keyword evidence="2" id="KW-0238">DNA-binding</keyword>
<dbReference type="PROSITE" id="PS01124">
    <property type="entry name" value="HTH_ARAC_FAMILY_2"/>
    <property type="match status" value="1"/>
</dbReference>
<dbReference type="RefSeq" id="WP_009300208.1">
    <property type="nucleotide sequence ID" value="NZ_CP182305.1"/>
</dbReference>
<dbReference type="SMART" id="SM00342">
    <property type="entry name" value="HTH_ARAC"/>
    <property type="match status" value="1"/>
</dbReference>
<dbReference type="GeneID" id="301702186"/>
<dbReference type="SUPFAM" id="SSF46689">
    <property type="entry name" value="Homeodomain-like"/>
    <property type="match status" value="1"/>
</dbReference>
<dbReference type="GO" id="GO:0003700">
    <property type="term" value="F:DNA-binding transcription factor activity"/>
    <property type="evidence" value="ECO:0007669"/>
    <property type="project" value="InterPro"/>
</dbReference>
<evidence type="ECO:0000256" key="1">
    <source>
        <dbReference type="ARBA" id="ARBA00023015"/>
    </source>
</evidence>
<dbReference type="Gene3D" id="1.10.10.60">
    <property type="entry name" value="Homeodomain-like"/>
    <property type="match status" value="1"/>
</dbReference>
<dbReference type="PANTHER" id="PTHR46796">
    <property type="entry name" value="HTH-TYPE TRANSCRIPTIONAL ACTIVATOR RHAS-RELATED"/>
    <property type="match status" value="1"/>
</dbReference>
<reference evidence="4 5" key="1">
    <citation type="submission" date="2019-03" db="EMBL/GenBank/DDBJ databases">
        <title>Comparative genomic analyses of the sweetpotato soil rot pathogen, Streptomyces ipomoeae.</title>
        <authorList>
            <person name="Ruschel Soares N."/>
            <person name="Badger J.H."/>
            <person name="Huguet-Tapia J.C."/>
            <person name="Clark C.A."/>
            <person name="Pettis G.S."/>
        </authorList>
    </citation>
    <scope>NUCLEOTIDE SEQUENCE [LARGE SCALE GENOMIC DNA]</scope>
    <source>
        <strain evidence="4 5">88-35</strain>
    </source>
</reference>
<dbReference type="PANTHER" id="PTHR46796:SF6">
    <property type="entry name" value="ARAC SUBFAMILY"/>
    <property type="match status" value="1"/>
</dbReference>
<keyword evidence="1" id="KW-0805">Transcription regulation</keyword>
<gene>
    <name evidence="4" type="ORF">Sipo8835_04590</name>
</gene>
<name>A0A540Q0Y3_9ACTN</name>
<dbReference type="GO" id="GO:0043565">
    <property type="term" value="F:sequence-specific DNA binding"/>
    <property type="evidence" value="ECO:0007669"/>
    <property type="project" value="InterPro"/>
</dbReference>
<dbReference type="Pfam" id="PF14525">
    <property type="entry name" value="AraC_binding_2"/>
    <property type="match status" value="1"/>
</dbReference>
<protein>
    <submittedName>
        <fullName evidence="4">Helix-turn-helix domain-containing protein</fullName>
    </submittedName>
</protein>
<dbReference type="InterPro" id="IPR009057">
    <property type="entry name" value="Homeodomain-like_sf"/>
</dbReference>
<sequence>MPSITTPTDGTAGRRLDFWRDVVSRSFVPLEAVPRECPDFHAELRTARVGPVQVSVVTAEAHGVARTRRLIESGAPDVVKVSLMLAGQCVITQGDRQAELGPGELAVYDTRHPYTLDTGRRSRNLVLMFPRTMLRMPERDLKRMTATTVSCRNGLGTVVRPFLSGLARQVDELESVGTPRLAENVVDLVDTLLAEHAGAVQDPGDDGPALLTGRILAYMEQHLADPRLGPDRIAAAHRISRRYLYKLMAEQGYTVSGWLREHRLARCRRDLTDPGLAHVPISAIGGRWGFPDPAHFSHVFKAAYGISPREARATLSAPTMSA</sequence>